<dbReference type="Proteomes" id="UP000887572">
    <property type="component" value="Unplaced"/>
</dbReference>
<evidence type="ECO:0000313" key="3">
    <source>
        <dbReference type="WBParaSite" id="Gr19_v10_g14907.t1"/>
    </source>
</evidence>
<evidence type="ECO:0000256" key="1">
    <source>
        <dbReference type="SAM" id="MobiDB-lite"/>
    </source>
</evidence>
<protein>
    <submittedName>
        <fullName evidence="3">Uncharacterized protein</fullName>
    </submittedName>
</protein>
<proteinExistence type="predicted"/>
<dbReference type="WBParaSite" id="Gr19_v10_g14907.t1">
    <property type="protein sequence ID" value="Gr19_v10_g14907.t1"/>
    <property type="gene ID" value="Gr19_v10_g14907"/>
</dbReference>
<reference evidence="3" key="1">
    <citation type="submission" date="2022-11" db="UniProtKB">
        <authorList>
            <consortium name="WormBaseParasite"/>
        </authorList>
    </citation>
    <scope>IDENTIFICATION</scope>
</reference>
<accession>A0A914H843</accession>
<feature type="region of interest" description="Disordered" evidence="1">
    <location>
        <begin position="98"/>
        <end position="123"/>
    </location>
</feature>
<evidence type="ECO:0000313" key="2">
    <source>
        <dbReference type="Proteomes" id="UP000887572"/>
    </source>
</evidence>
<organism evidence="2 3">
    <name type="scientific">Globodera rostochiensis</name>
    <name type="common">Golden nematode worm</name>
    <name type="synonym">Heterodera rostochiensis</name>
    <dbReference type="NCBI Taxonomy" id="31243"/>
    <lineage>
        <taxon>Eukaryota</taxon>
        <taxon>Metazoa</taxon>
        <taxon>Ecdysozoa</taxon>
        <taxon>Nematoda</taxon>
        <taxon>Chromadorea</taxon>
        <taxon>Rhabditida</taxon>
        <taxon>Tylenchina</taxon>
        <taxon>Tylenchomorpha</taxon>
        <taxon>Tylenchoidea</taxon>
        <taxon>Heteroderidae</taxon>
        <taxon>Heteroderinae</taxon>
        <taxon>Globodera</taxon>
    </lineage>
</organism>
<name>A0A914H843_GLORO</name>
<sequence>MDEIKMSQFGEQNKLIKDLGISKDTFYRWKKEFGLPITKTQYSESEKLELLGKYYKIKQRNSRIRDNDIAKKLNIERTALYKWKKQFDPILNQNSVDKNSLTENGPTFTDNATFEQPMPSSDDTLWAWNQTKKKRTERIEVKHSVKE</sequence>
<keyword evidence="2" id="KW-1185">Reference proteome</keyword>
<dbReference type="AlphaFoldDB" id="A0A914H843"/>